<dbReference type="InterPro" id="IPR028087">
    <property type="entry name" value="Tad_N"/>
</dbReference>
<dbReference type="EMBL" id="JBHSWH010000001">
    <property type="protein sequence ID" value="MFC6703969.1"/>
    <property type="molecule type" value="Genomic_DNA"/>
</dbReference>
<keyword evidence="1" id="KW-0812">Transmembrane</keyword>
<dbReference type="RefSeq" id="WP_382397783.1">
    <property type="nucleotide sequence ID" value="NZ_JBHSWH010000001.1"/>
</dbReference>
<feature type="transmembrane region" description="Helical" evidence="1">
    <location>
        <begin position="20"/>
        <end position="40"/>
    </location>
</feature>
<dbReference type="Pfam" id="PF13400">
    <property type="entry name" value="Tad"/>
    <property type="match status" value="1"/>
</dbReference>
<gene>
    <name evidence="3" type="ORF">ACFQDH_01460</name>
</gene>
<accession>A0ABW2AB33</accession>
<sequence>MRRLTRLLTGRRASGERGAIAVLTATLVMFVAIGMLALTVDIGNITYNRAELQNGADATSLALAAACAKPSSPGQPCSVTDSLRQLAAQNANVTDQSMSILGDNRTCIANYTGTTSLPPCPNNPATADAAALSNCQPWPLTVAPSKVSYVEVTTQTAMKNGGTILPYYFGQLLAGSSQGSTQRTCSRAAWGPAGSTGPTLPITMGACDWNNATSSGAKYATAPPYTVAAGSGSAPPPEVTTPTNLVTGIFAHATSSNLCANQPNGGFSWLQPDSTTNPNCNVTIGTGDMAQSNPGGSVPCQGVLSKYLGTVANVPVFDYTTGTGNGAQYHIIGVAAFYLAGYDNVPSAQPKKTSSVYNEPTGVCTGSCTPSTTYVWGWFVSSLLPVNSATINPGGQSLGANVVVPAG</sequence>
<organism evidence="3 4">
    <name type="scientific">Flexivirga alba</name>
    <dbReference type="NCBI Taxonomy" id="702742"/>
    <lineage>
        <taxon>Bacteria</taxon>
        <taxon>Bacillati</taxon>
        <taxon>Actinomycetota</taxon>
        <taxon>Actinomycetes</taxon>
        <taxon>Micrococcales</taxon>
        <taxon>Dermacoccaceae</taxon>
        <taxon>Flexivirga</taxon>
    </lineage>
</organism>
<proteinExistence type="predicted"/>
<evidence type="ECO:0000313" key="4">
    <source>
        <dbReference type="Proteomes" id="UP001596298"/>
    </source>
</evidence>
<comment type="caution">
    <text evidence="3">The sequence shown here is derived from an EMBL/GenBank/DDBJ whole genome shotgun (WGS) entry which is preliminary data.</text>
</comment>
<protein>
    <submittedName>
        <fullName evidence="3">Pilus assembly protein TadG-related protein</fullName>
    </submittedName>
</protein>
<feature type="domain" description="Putative Flp pilus-assembly TadG-like N-terminal" evidence="2">
    <location>
        <begin position="18"/>
        <end position="65"/>
    </location>
</feature>
<reference evidence="4" key="1">
    <citation type="journal article" date="2019" name="Int. J. Syst. Evol. Microbiol.">
        <title>The Global Catalogue of Microorganisms (GCM) 10K type strain sequencing project: providing services to taxonomists for standard genome sequencing and annotation.</title>
        <authorList>
            <consortium name="The Broad Institute Genomics Platform"/>
            <consortium name="The Broad Institute Genome Sequencing Center for Infectious Disease"/>
            <person name="Wu L."/>
            <person name="Ma J."/>
        </authorList>
    </citation>
    <scope>NUCLEOTIDE SEQUENCE [LARGE SCALE GENOMIC DNA]</scope>
    <source>
        <strain evidence="4">CCUG 58127</strain>
    </source>
</reference>
<keyword evidence="1" id="KW-0472">Membrane</keyword>
<evidence type="ECO:0000256" key="1">
    <source>
        <dbReference type="SAM" id="Phobius"/>
    </source>
</evidence>
<keyword evidence="4" id="KW-1185">Reference proteome</keyword>
<dbReference type="Proteomes" id="UP001596298">
    <property type="component" value="Unassembled WGS sequence"/>
</dbReference>
<evidence type="ECO:0000313" key="3">
    <source>
        <dbReference type="EMBL" id="MFC6703969.1"/>
    </source>
</evidence>
<name>A0ABW2AB33_9MICO</name>
<keyword evidence="1" id="KW-1133">Transmembrane helix</keyword>
<evidence type="ECO:0000259" key="2">
    <source>
        <dbReference type="Pfam" id="PF13400"/>
    </source>
</evidence>